<dbReference type="AlphaFoldDB" id="A0A9D2L991"/>
<gene>
    <name evidence="9" type="ORF">H9716_10935</name>
</gene>
<evidence type="ECO:0000256" key="3">
    <source>
        <dbReference type="ARBA" id="ARBA00022741"/>
    </source>
</evidence>
<dbReference type="InterPro" id="IPR042213">
    <property type="entry name" value="NBD_C_sf"/>
</dbReference>
<evidence type="ECO:0000259" key="8">
    <source>
        <dbReference type="Pfam" id="PF17042"/>
    </source>
</evidence>
<comment type="similarity">
    <text evidence="1">Belongs to the four-carbon acid sugar kinase family.</text>
</comment>
<evidence type="ECO:0000259" key="7">
    <source>
        <dbReference type="Pfam" id="PF07005"/>
    </source>
</evidence>
<dbReference type="Gene3D" id="3.40.50.10840">
    <property type="entry name" value="Putative sugar-binding, N-terminal domain"/>
    <property type="match status" value="1"/>
</dbReference>
<dbReference type="InterPro" id="IPR037051">
    <property type="entry name" value="4-carb_acid_sugar_kinase_N_sf"/>
</dbReference>
<evidence type="ECO:0000313" key="10">
    <source>
        <dbReference type="Proteomes" id="UP000886804"/>
    </source>
</evidence>
<evidence type="ECO:0000256" key="1">
    <source>
        <dbReference type="ARBA" id="ARBA00005715"/>
    </source>
</evidence>
<keyword evidence="6" id="KW-0119">Carbohydrate metabolism</keyword>
<comment type="caution">
    <text evidence="9">The sequence shown here is derived from an EMBL/GenBank/DDBJ whole genome shotgun (WGS) entry which is preliminary data.</text>
</comment>
<dbReference type="Gene3D" id="3.40.980.20">
    <property type="entry name" value="Four-carbon acid sugar kinase, nucleotide binding domain"/>
    <property type="match status" value="1"/>
</dbReference>
<feature type="domain" description="Four-carbon acid sugar kinase nucleotide binding" evidence="8">
    <location>
        <begin position="303"/>
        <end position="468"/>
    </location>
</feature>
<evidence type="ECO:0000256" key="6">
    <source>
        <dbReference type="ARBA" id="ARBA00023277"/>
    </source>
</evidence>
<dbReference type="Proteomes" id="UP000886804">
    <property type="component" value="Unassembled WGS sequence"/>
</dbReference>
<dbReference type="SUPFAM" id="SSF142764">
    <property type="entry name" value="YgbK-like"/>
    <property type="match status" value="1"/>
</dbReference>
<evidence type="ECO:0000256" key="2">
    <source>
        <dbReference type="ARBA" id="ARBA00022679"/>
    </source>
</evidence>
<feature type="domain" description="Four-carbon acid sugar kinase N-terminal" evidence="7">
    <location>
        <begin position="37"/>
        <end position="277"/>
    </location>
</feature>
<organism evidence="9 10">
    <name type="scientific">Candidatus Enterocloster faecavium</name>
    <dbReference type="NCBI Taxonomy" id="2838560"/>
    <lineage>
        <taxon>Bacteria</taxon>
        <taxon>Bacillati</taxon>
        <taxon>Bacillota</taxon>
        <taxon>Clostridia</taxon>
        <taxon>Lachnospirales</taxon>
        <taxon>Lachnospiraceae</taxon>
        <taxon>Enterocloster</taxon>
    </lineage>
</organism>
<reference evidence="9" key="1">
    <citation type="journal article" date="2021" name="PeerJ">
        <title>Extensive microbial diversity within the chicken gut microbiome revealed by metagenomics and culture.</title>
        <authorList>
            <person name="Gilroy R."/>
            <person name="Ravi A."/>
            <person name="Getino M."/>
            <person name="Pursley I."/>
            <person name="Horton D.L."/>
            <person name="Alikhan N.F."/>
            <person name="Baker D."/>
            <person name="Gharbi K."/>
            <person name="Hall N."/>
            <person name="Watson M."/>
            <person name="Adriaenssens E.M."/>
            <person name="Foster-Nyarko E."/>
            <person name="Jarju S."/>
            <person name="Secka A."/>
            <person name="Antonio M."/>
            <person name="Oren A."/>
            <person name="Chaudhuri R.R."/>
            <person name="La Ragione R."/>
            <person name="Hildebrand F."/>
            <person name="Pallen M.J."/>
        </authorList>
    </citation>
    <scope>NUCLEOTIDE SEQUENCE</scope>
    <source>
        <strain evidence="9">CHK188-4685</strain>
    </source>
</reference>
<keyword evidence="5" id="KW-0067">ATP-binding</keyword>
<dbReference type="InterPro" id="IPR010737">
    <property type="entry name" value="4-carb_acid_sugar_kinase_N"/>
</dbReference>
<keyword evidence="3" id="KW-0547">Nucleotide-binding</keyword>
<evidence type="ECO:0000256" key="5">
    <source>
        <dbReference type="ARBA" id="ARBA00022840"/>
    </source>
</evidence>
<name>A0A9D2L991_9FIRM</name>
<sequence length="478" mass="52876">MNEQTISAAILEKYPPLEEAKIDELLRREIQESPVKIIVLDDDPTGVQTVHDVSVYTDWDEESIRNGLEEKNKLFYILTNSRGLTEEQTIQVHRTIAENIAKAAKKAGVPFLVMSRSDSTLRGHYPTEPMVLKEVLEEKTGLKLDGEILCPFFKEGGRFTINDVHYVRYGEQLVPAGETEFARDKTFGYRSSNIREYVEEKTKGAYRAEDVVSISLEELRGMKLDAITEQLTAVQDFNKIVVNAVDYCDLKVFAAALYRAMARGKHFMFRTAAGLVKVMGGIPDIPLLTKKDMVSQETDAGGIVVVGSHTQKTTAQLEELLTLSCTVGIPFHSDLVLEGDEAFSAEIDRVIKKSEEVIKSGKTAVCYTDRKLLSVENETKEEALLRSVKISDGVQALVGKLSVTPAFVVAKGGITSSDVGTKALRVKRADVMGQIKPGIPVWRTGEESRFPGTPYVIFPGNVGEVQTLREVVQVLTGQ</sequence>
<dbReference type="InterPro" id="IPR031475">
    <property type="entry name" value="NBD_C"/>
</dbReference>
<evidence type="ECO:0000313" key="9">
    <source>
        <dbReference type="EMBL" id="HJB08357.1"/>
    </source>
</evidence>
<reference evidence="9" key="2">
    <citation type="submission" date="2021-04" db="EMBL/GenBank/DDBJ databases">
        <authorList>
            <person name="Gilroy R."/>
        </authorList>
    </citation>
    <scope>NUCLEOTIDE SEQUENCE</scope>
    <source>
        <strain evidence="9">CHK188-4685</strain>
    </source>
</reference>
<dbReference type="GO" id="GO:0005524">
    <property type="term" value="F:ATP binding"/>
    <property type="evidence" value="ECO:0007669"/>
    <property type="project" value="UniProtKB-KW"/>
</dbReference>
<keyword evidence="4" id="KW-0418">Kinase</keyword>
<accession>A0A9D2L991</accession>
<proteinExistence type="inferred from homology"/>
<dbReference type="Pfam" id="PF07005">
    <property type="entry name" value="SBD_N"/>
    <property type="match status" value="1"/>
</dbReference>
<dbReference type="Pfam" id="PF17042">
    <property type="entry name" value="NBD_C"/>
    <property type="match status" value="1"/>
</dbReference>
<evidence type="ECO:0000256" key="4">
    <source>
        <dbReference type="ARBA" id="ARBA00022777"/>
    </source>
</evidence>
<dbReference type="EMBL" id="DWYS01000131">
    <property type="protein sequence ID" value="HJB08357.1"/>
    <property type="molecule type" value="Genomic_DNA"/>
</dbReference>
<protein>
    <submittedName>
        <fullName evidence="9">Hydroxyacid dehydrogenase</fullName>
    </submittedName>
</protein>
<keyword evidence="2" id="KW-0808">Transferase</keyword>
<dbReference type="GO" id="GO:0016301">
    <property type="term" value="F:kinase activity"/>
    <property type="evidence" value="ECO:0007669"/>
    <property type="project" value="UniProtKB-KW"/>
</dbReference>